<sequence>MKTTQVSTYLASEMYNELNERQRDDVDELTKRLYLHAKEFYWTVTRLVGLGHLHDGSRSRRHAAVERITLPKDAVMRPLQYPRLLIDVTPTRRFGHKTGIQRVIQEIANNAILSGAGLPVFIENGRLVSFFRHTSLPDEVEIVAGDKFLMLDSSWLIAEETTAIMKVVTQRGGENIVSLHDLIPLDYPTVFAPETVSTFKRWFETIVLASDAVVCVSRSTADSLVNYVDRSGYSPKFGQRIGWWPLGADFSAAPVVPPSPAAAAIVAAERPFFLSVGTIEPRKGYSVALSAFDHLWRAGADIRYVIVGGSGWQSRALESRIRLHPEFGRRLFWLENVRDSDLRLLYTRAHSLIAASFAEGFGLPLVEAAYHGLPVIASDIPVFREITDSKARFFDLLDEKGLAEVIQTTLANKKTSTQAHIWTWKESTQLLTELVRGDAYQTRLPDKSSGRGLHWGAETAA</sequence>
<protein>
    <submittedName>
        <fullName evidence="2">Glycosyltransferase family 4 protein</fullName>
    </submittedName>
</protein>
<dbReference type="GO" id="GO:0016757">
    <property type="term" value="F:glycosyltransferase activity"/>
    <property type="evidence" value="ECO:0007669"/>
    <property type="project" value="InterPro"/>
</dbReference>
<name>A0A549T3G6_METSR</name>
<dbReference type="Pfam" id="PF00534">
    <property type="entry name" value="Glycos_transf_1"/>
    <property type="match status" value="1"/>
</dbReference>
<comment type="caution">
    <text evidence="2">The sequence shown here is derived from an EMBL/GenBank/DDBJ whole genome shotgun (WGS) entry which is preliminary data.</text>
</comment>
<dbReference type="SUPFAM" id="SSF53756">
    <property type="entry name" value="UDP-Glycosyltransferase/glycogen phosphorylase"/>
    <property type="match status" value="1"/>
</dbReference>
<reference evidence="2 3" key="1">
    <citation type="submission" date="2019-07" db="EMBL/GenBank/DDBJ databases">
        <title>Ln-dependent methylotrophs.</title>
        <authorList>
            <person name="Tani A."/>
        </authorList>
    </citation>
    <scope>NUCLEOTIDE SEQUENCE [LARGE SCALE GENOMIC DNA]</scope>
    <source>
        <strain evidence="2 3">SM89A</strain>
    </source>
</reference>
<dbReference type="Gene3D" id="3.40.50.2000">
    <property type="entry name" value="Glycogen Phosphorylase B"/>
    <property type="match status" value="1"/>
</dbReference>
<evidence type="ECO:0000259" key="1">
    <source>
        <dbReference type="Pfam" id="PF00534"/>
    </source>
</evidence>
<evidence type="ECO:0000313" key="3">
    <source>
        <dbReference type="Proteomes" id="UP000316781"/>
    </source>
</evidence>
<feature type="domain" description="Glycosyl transferase family 1" evidence="1">
    <location>
        <begin position="269"/>
        <end position="417"/>
    </location>
</feature>
<gene>
    <name evidence="2" type="ORF">FM996_05000</name>
</gene>
<evidence type="ECO:0000313" key="2">
    <source>
        <dbReference type="EMBL" id="TRL36425.1"/>
    </source>
</evidence>
<keyword evidence="2" id="KW-0808">Transferase</keyword>
<dbReference type="Proteomes" id="UP000316781">
    <property type="component" value="Unassembled WGS sequence"/>
</dbReference>
<organism evidence="2 3">
    <name type="scientific">Methylosinus sporium</name>
    <dbReference type="NCBI Taxonomy" id="428"/>
    <lineage>
        <taxon>Bacteria</taxon>
        <taxon>Pseudomonadati</taxon>
        <taxon>Pseudomonadota</taxon>
        <taxon>Alphaproteobacteria</taxon>
        <taxon>Hyphomicrobiales</taxon>
        <taxon>Methylocystaceae</taxon>
        <taxon>Methylosinus</taxon>
    </lineage>
</organism>
<dbReference type="InterPro" id="IPR001296">
    <property type="entry name" value="Glyco_trans_1"/>
</dbReference>
<dbReference type="RefSeq" id="WP_142862101.1">
    <property type="nucleotide sequence ID" value="NZ_VJMF01000021.1"/>
</dbReference>
<dbReference type="PANTHER" id="PTHR46401:SF9">
    <property type="entry name" value="MANNOSYLTRANSFERASE A"/>
    <property type="match status" value="1"/>
</dbReference>
<dbReference type="AlphaFoldDB" id="A0A549T3G6"/>
<dbReference type="PANTHER" id="PTHR46401">
    <property type="entry name" value="GLYCOSYLTRANSFERASE WBBK-RELATED"/>
    <property type="match status" value="1"/>
</dbReference>
<dbReference type="CDD" id="cd03809">
    <property type="entry name" value="GT4_MtfB-like"/>
    <property type="match status" value="1"/>
</dbReference>
<accession>A0A549T3G6</accession>
<proteinExistence type="predicted"/>
<dbReference type="EMBL" id="VJMF01000021">
    <property type="protein sequence ID" value="TRL36425.1"/>
    <property type="molecule type" value="Genomic_DNA"/>
</dbReference>